<proteinExistence type="predicted"/>
<name>A0AAN7M4R2_TRANT</name>
<reference evidence="1 2" key="1">
    <citation type="journal article" date="2023" name="Hortic Res">
        <title>Pangenome of water caltrop reveals structural variations and asymmetric subgenome divergence after allopolyploidization.</title>
        <authorList>
            <person name="Zhang X."/>
            <person name="Chen Y."/>
            <person name="Wang L."/>
            <person name="Yuan Y."/>
            <person name="Fang M."/>
            <person name="Shi L."/>
            <person name="Lu R."/>
            <person name="Comes H.P."/>
            <person name="Ma Y."/>
            <person name="Chen Y."/>
            <person name="Huang G."/>
            <person name="Zhou Y."/>
            <person name="Zheng Z."/>
            <person name="Qiu Y."/>
        </authorList>
    </citation>
    <scope>NUCLEOTIDE SEQUENCE [LARGE SCALE GENOMIC DNA]</scope>
    <source>
        <strain evidence="1">F231</strain>
    </source>
</reference>
<keyword evidence="2" id="KW-1185">Reference proteome</keyword>
<comment type="caution">
    <text evidence="1">The sequence shown here is derived from an EMBL/GenBank/DDBJ whole genome shotgun (WGS) entry which is preliminary data.</text>
</comment>
<dbReference type="Proteomes" id="UP001346149">
    <property type="component" value="Unassembled WGS sequence"/>
</dbReference>
<gene>
    <name evidence="1" type="ORF">SAY86_000896</name>
</gene>
<organism evidence="1 2">
    <name type="scientific">Trapa natans</name>
    <name type="common">Water chestnut</name>
    <dbReference type="NCBI Taxonomy" id="22666"/>
    <lineage>
        <taxon>Eukaryota</taxon>
        <taxon>Viridiplantae</taxon>
        <taxon>Streptophyta</taxon>
        <taxon>Embryophyta</taxon>
        <taxon>Tracheophyta</taxon>
        <taxon>Spermatophyta</taxon>
        <taxon>Magnoliopsida</taxon>
        <taxon>eudicotyledons</taxon>
        <taxon>Gunneridae</taxon>
        <taxon>Pentapetalae</taxon>
        <taxon>rosids</taxon>
        <taxon>malvids</taxon>
        <taxon>Myrtales</taxon>
        <taxon>Lythraceae</taxon>
        <taxon>Trapa</taxon>
    </lineage>
</organism>
<evidence type="ECO:0000313" key="2">
    <source>
        <dbReference type="Proteomes" id="UP001346149"/>
    </source>
</evidence>
<dbReference type="EMBL" id="JAXQNO010000002">
    <property type="protein sequence ID" value="KAK4802693.1"/>
    <property type="molecule type" value="Genomic_DNA"/>
</dbReference>
<dbReference type="AlphaFoldDB" id="A0AAN7M4R2"/>
<protein>
    <submittedName>
        <fullName evidence="1">Uncharacterized protein</fullName>
    </submittedName>
</protein>
<sequence length="103" mass="11525">MLGYGLCLKREGNVGTVGTGTTPPPQFFLLLYNFPLPPCRFHFFIIIIPHTYTHEVSVIVSIACPLIQRSHSARAGEDLGRWEVGLWGAIEKMMNKRGNQIPT</sequence>
<evidence type="ECO:0000313" key="1">
    <source>
        <dbReference type="EMBL" id="KAK4802693.1"/>
    </source>
</evidence>
<accession>A0AAN7M4R2</accession>